<sequence length="1475" mass="166728">MVERNGDDDVELILRLFVFGPFSLPSFDGPSVPVGRDLSPSYLSALSTGTSSDTLSMENGEENTHDEELHVTNVKIYVESVCDDGFVEQVYPALLIKSQKAIPKVVKHIYNQLAAYSYHIDEGIPDIIISLISGENIIGLQKQKQIEKALSQIVLNCNSWLITSGEARDPLARAATNIVLVKESSNSTGVETLLLEVNDNGCVVNEEPAYRTLMVDSQCKAMLLLWGQQLPSKKLALFRTLITLKLSTPPPGKILILRALLIGVPQSSSTCRAPSQTVLLPPGEHEKLPVSVALFCGSELSSLAELRAHLQCAIPVAVLQDSSELCAILNSSWLLYRSSAFHFESWLEWLDSELRSLAPNSLLHGNELIEEAKENIIASLAAGCGEVPLLAFIIIEQVDTLPEYLLKLCMQSAIDTNDIRRLLKLAVKINVPSILLSTDLTTLHNNMNITDLFEEALLSDNRLMVLATILQQSVPLKVSLQLLTKLMLYASDQAFFNNIIVCHCLGKNSSVTEIDAAFIEQLEHLLIYLSGGIKDLLPISYFHQYNSVPNHSLQILAIWSILLNRLELARCLCAYSFEPISLSVILARICNSLATEVHDYLLYENDLRMAARWFTTHATKVLDAANTESPQETYRLLCVPLEWLGGLTLTELALQTNNRQVVAHRCCQKWIYRLLYGKMQVVCSMGIVILPHWLKILLSSVLIIPIQWWIRHRVPERHFRDRGSTSPTAAFLQFHGQEKSKIKYVPYSYVSGKSVLRDELTASTIRDERSAGETSTSSCLLMEGQQLLEDVMLKGVDPANVKPKTVEQRRVRQRISISVGTFYSTPIVKYWLSLVFRLVHIMLFAYTISLPGCGSLILETVMWIWTFLSLVESVWVFSNRIRRAPLRQPFHITYATRVSSAFLLLYLCYSTLFYFVPLSQTFGPFVVRVKLMIVRDFANFLILISLVIGSSAIAVRSLLFPDQALTWLLISRAFSWAWLSIFEIQYNELQESEHCKKTYLGNFRDRNRCVAVGGFSDSNCPTQNWVSYMAVFEYFIVLKLICWPILFALFSKTAKEVDSEADEIWKYQLYSLVEDLRFRPPLPPPLTPVFFLGTTCCRSCGFFPNSYHTPNMVNLDHPDVLLTQQTSKLSVGTSRFVNANTGGSISSTLHTFRDFHFSMKSITLWSQSVNKPTGVDLKCSSENYQLREQIRLLTVSQYFSTSSKNASDTWNSSSKMVPYDQTTNIKKLVVAEKYRPFQILVSNYCPPFYCKPVDDFPSAEQKYVDISTPENFAVLRKYWKRWQQNKMLELFLPSLPLTTDAYGLPMNPRGRQGIAGRGNHLKFGVNLLGIYILIRRSSSNNQLMMLLEGSAFPTRWRFNNGRCDEELQLILRSNLLSDYDVHVFSSQCQLNVGETSAGVAHVKRVQVADARDTDNAWVEHDIWAVFLGSRAFEMLPTTGTLNWRSCNEDALSTRDREYLFAALKFFSDVQHTNVN</sequence>
<dbReference type="PANTHER" id="PTHR13800">
    <property type="entry name" value="TRANSIENT RECEPTOR POTENTIAL CATION CHANNEL, SUBFAMILY M, MEMBER 6"/>
    <property type="match status" value="1"/>
</dbReference>
<protein>
    <submittedName>
        <fullName evidence="8">DUF4220 domain-containing protein</fullName>
    </submittedName>
</protein>
<feature type="transmembrane region" description="Helical" evidence="5">
    <location>
        <begin position="1025"/>
        <end position="1050"/>
    </location>
</feature>
<reference evidence="8" key="1">
    <citation type="submission" date="2022-11" db="UniProtKB">
        <authorList>
            <consortium name="WormBaseParasite"/>
        </authorList>
    </citation>
    <scope>IDENTIFICATION</scope>
</reference>
<evidence type="ECO:0000259" key="6">
    <source>
        <dbReference type="Pfam" id="PF25508"/>
    </source>
</evidence>
<dbReference type="InterPro" id="IPR057366">
    <property type="entry name" value="TRPM-like"/>
</dbReference>
<organism evidence="7 8">
    <name type="scientific">Setaria digitata</name>
    <dbReference type="NCBI Taxonomy" id="48799"/>
    <lineage>
        <taxon>Eukaryota</taxon>
        <taxon>Metazoa</taxon>
        <taxon>Ecdysozoa</taxon>
        <taxon>Nematoda</taxon>
        <taxon>Chromadorea</taxon>
        <taxon>Rhabditida</taxon>
        <taxon>Spirurina</taxon>
        <taxon>Spiruromorpha</taxon>
        <taxon>Filarioidea</taxon>
        <taxon>Setariidae</taxon>
        <taxon>Setaria</taxon>
    </lineage>
</organism>
<accession>A0A915PWX3</accession>
<dbReference type="GO" id="GO:0030001">
    <property type="term" value="P:metal ion transport"/>
    <property type="evidence" value="ECO:0007669"/>
    <property type="project" value="TreeGrafter"/>
</dbReference>
<feature type="transmembrane region" description="Helical" evidence="5">
    <location>
        <begin position="830"/>
        <end position="848"/>
    </location>
</feature>
<comment type="subcellular location">
    <subcellularLocation>
        <location evidence="1">Membrane</location>
        <topology evidence="1">Multi-pass membrane protein</topology>
    </subcellularLocation>
</comment>
<feature type="transmembrane region" description="Helical" evidence="5">
    <location>
        <begin position="860"/>
        <end position="877"/>
    </location>
</feature>
<dbReference type="GO" id="GO:0005261">
    <property type="term" value="F:monoatomic cation channel activity"/>
    <property type="evidence" value="ECO:0007669"/>
    <property type="project" value="TreeGrafter"/>
</dbReference>
<feature type="transmembrane region" description="Helical" evidence="5">
    <location>
        <begin position="937"/>
        <end position="955"/>
    </location>
</feature>
<evidence type="ECO:0000313" key="8">
    <source>
        <dbReference type="WBParaSite" id="sdigi.contig32.g2315.t1"/>
    </source>
</evidence>
<keyword evidence="2 5" id="KW-0812">Transmembrane</keyword>
<evidence type="ECO:0000256" key="5">
    <source>
        <dbReference type="SAM" id="Phobius"/>
    </source>
</evidence>
<keyword evidence="7" id="KW-1185">Reference proteome</keyword>
<dbReference type="GO" id="GO:0005886">
    <property type="term" value="C:plasma membrane"/>
    <property type="evidence" value="ECO:0007669"/>
    <property type="project" value="TreeGrafter"/>
</dbReference>
<dbReference type="Proteomes" id="UP000887581">
    <property type="component" value="Unplaced"/>
</dbReference>
<feature type="domain" description="TRPM-like" evidence="6">
    <location>
        <begin position="549"/>
        <end position="664"/>
    </location>
</feature>
<evidence type="ECO:0000256" key="1">
    <source>
        <dbReference type="ARBA" id="ARBA00004141"/>
    </source>
</evidence>
<dbReference type="Pfam" id="PF25508">
    <property type="entry name" value="TRPM2"/>
    <property type="match status" value="1"/>
</dbReference>
<dbReference type="InterPro" id="IPR050927">
    <property type="entry name" value="TRPM"/>
</dbReference>
<evidence type="ECO:0000256" key="4">
    <source>
        <dbReference type="ARBA" id="ARBA00023136"/>
    </source>
</evidence>
<keyword evidence="3 5" id="KW-1133">Transmembrane helix</keyword>
<evidence type="ECO:0000256" key="3">
    <source>
        <dbReference type="ARBA" id="ARBA00022989"/>
    </source>
</evidence>
<name>A0A915PWX3_9BILA</name>
<evidence type="ECO:0000313" key="7">
    <source>
        <dbReference type="Proteomes" id="UP000887581"/>
    </source>
</evidence>
<proteinExistence type="predicted"/>
<dbReference type="PANTHER" id="PTHR13800:SF41">
    <property type="entry name" value="PROTEIN CED-11"/>
    <property type="match status" value="1"/>
</dbReference>
<dbReference type="WBParaSite" id="sdigi.contig32.g2315.t1">
    <property type="protein sequence ID" value="sdigi.contig32.g2315.t1"/>
    <property type="gene ID" value="sdigi.contig32.g2315"/>
</dbReference>
<evidence type="ECO:0000256" key="2">
    <source>
        <dbReference type="ARBA" id="ARBA00022692"/>
    </source>
</evidence>
<feature type="transmembrane region" description="Helical" evidence="5">
    <location>
        <begin position="692"/>
        <end position="710"/>
    </location>
</feature>
<feature type="transmembrane region" description="Helical" evidence="5">
    <location>
        <begin position="898"/>
        <end position="917"/>
    </location>
</feature>
<keyword evidence="4 5" id="KW-0472">Membrane</keyword>